<dbReference type="PANTHER" id="PTHR42759:SF5">
    <property type="entry name" value="METHANOL DEHYDROGENASE REGULATOR"/>
    <property type="match status" value="1"/>
</dbReference>
<reference evidence="3 4" key="1">
    <citation type="journal article" date="2014" name="J. Biotechnol.">
        <title>Complete genome sequence of the actinobacterium Amycolatopsis japonica MG417-CF17(T) (=DSM 44213T) producing (S,S)-N,N'-ethylenediaminedisuccinic acid.</title>
        <authorList>
            <person name="Stegmann E."/>
            <person name="Albersmeier A."/>
            <person name="Spohn M."/>
            <person name="Gert H."/>
            <person name="Weber T."/>
            <person name="Wohlleben W."/>
            <person name="Kalinowski J."/>
            <person name="Ruckert C."/>
        </authorList>
    </citation>
    <scope>NUCLEOTIDE SEQUENCE [LARGE SCALE GENOMIC DNA]</scope>
    <source>
        <strain evidence="4">MG417-CF17 (DSM 44213)</strain>
    </source>
</reference>
<dbReference type="AlphaFoldDB" id="A0A075UQ38"/>
<dbReference type="SUPFAM" id="SSF52540">
    <property type="entry name" value="P-loop containing nucleoside triphosphate hydrolases"/>
    <property type="match status" value="1"/>
</dbReference>
<dbReference type="EMBL" id="CP008953">
    <property type="protein sequence ID" value="AIG74609.1"/>
    <property type="molecule type" value="Genomic_DNA"/>
</dbReference>
<feature type="domain" description="ChlI/MoxR AAA lid" evidence="2">
    <location>
        <begin position="232"/>
        <end position="303"/>
    </location>
</feature>
<dbReference type="InterPro" id="IPR027417">
    <property type="entry name" value="P-loop_NTPase"/>
</dbReference>
<evidence type="ECO:0000259" key="1">
    <source>
        <dbReference type="Pfam" id="PF07726"/>
    </source>
</evidence>
<evidence type="ECO:0008006" key="5">
    <source>
        <dbReference type="Google" id="ProtNLM"/>
    </source>
</evidence>
<dbReference type="InterPro" id="IPR050764">
    <property type="entry name" value="CbbQ/NirQ/NorQ/GpvN"/>
</dbReference>
<dbReference type="Pfam" id="PF07726">
    <property type="entry name" value="AAA_3"/>
    <property type="match status" value="1"/>
</dbReference>
<dbReference type="STRING" id="208439.AJAP_08545"/>
<sequence length="317" mass="34383">MTLTPRVAFEQIAENVQSVVRGKPEVVRLTVAALFAEGHLLMEDVPGVGKTTIARCVAASIGGRWSRIQFTPDLLPGDITGVMVYHQNNERFQFHPGGIFANVVLADEINRGTPKTQAALLEVMAERRVTVDSVGQAVPRPFLVVATQNPIELEGTYRLPEAQLDRFLMRISVGYPDLESEMRVVMGDCAGVTPDELKPVLSIADVQSVIDEVRKSHLAPEIVNYAVRLAAASRSHPDVRYGASPRGSIALIRAAQGLAATFGRDFVTPDDVKDVAHPVLDHRLVLTPDAELNQRRTADIVDELLGATAAPMAAMGR</sequence>
<dbReference type="KEGG" id="aja:AJAP_08545"/>
<keyword evidence="4" id="KW-1185">Reference proteome</keyword>
<dbReference type="Gene3D" id="3.40.50.300">
    <property type="entry name" value="P-loop containing nucleotide triphosphate hydrolases"/>
    <property type="match status" value="1"/>
</dbReference>
<dbReference type="GO" id="GO:0016887">
    <property type="term" value="F:ATP hydrolysis activity"/>
    <property type="evidence" value="ECO:0007669"/>
    <property type="project" value="InterPro"/>
</dbReference>
<dbReference type="HOGENOM" id="CLU_034716_2_0_11"/>
<dbReference type="CDD" id="cd00009">
    <property type="entry name" value="AAA"/>
    <property type="match status" value="1"/>
</dbReference>
<name>A0A075UQ38_9PSEU</name>
<dbReference type="InterPro" id="IPR011703">
    <property type="entry name" value="ATPase_AAA-3"/>
</dbReference>
<evidence type="ECO:0000313" key="4">
    <source>
        <dbReference type="Proteomes" id="UP000028492"/>
    </source>
</evidence>
<gene>
    <name evidence="3" type="ORF">AJAP_08545</name>
</gene>
<dbReference type="PIRSF" id="PIRSF002849">
    <property type="entry name" value="AAA_ATPase_chaperone_MoxR_prd"/>
    <property type="match status" value="1"/>
</dbReference>
<dbReference type="RefSeq" id="WP_038509449.1">
    <property type="nucleotide sequence ID" value="NZ_CP008953.1"/>
</dbReference>
<evidence type="ECO:0000313" key="3">
    <source>
        <dbReference type="EMBL" id="AIG74609.1"/>
    </source>
</evidence>
<dbReference type="InterPro" id="IPR041628">
    <property type="entry name" value="ChlI/MoxR_AAA_lid"/>
</dbReference>
<dbReference type="Pfam" id="PF17863">
    <property type="entry name" value="AAA_lid_2"/>
    <property type="match status" value="1"/>
</dbReference>
<organism evidence="3 4">
    <name type="scientific">Amycolatopsis japonica</name>
    <dbReference type="NCBI Taxonomy" id="208439"/>
    <lineage>
        <taxon>Bacteria</taxon>
        <taxon>Bacillati</taxon>
        <taxon>Actinomycetota</taxon>
        <taxon>Actinomycetes</taxon>
        <taxon>Pseudonocardiales</taxon>
        <taxon>Pseudonocardiaceae</taxon>
        <taxon>Amycolatopsis</taxon>
        <taxon>Amycolatopsis japonica group</taxon>
    </lineage>
</organism>
<dbReference type="eggNOG" id="COG0714">
    <property type="taxonomic scope" value="Bacteria"/>
</dbReference>
<accession>A0A075UQ38</accession>
<dbReference type="Proteomes" id="UP000028492">
    <property type="component" value="Chromosome"/>
</dbReference>
<feature type="domain" description="ATPase AAA-3" evidence="1">
    <location>
        <begin position="39"/>
        <end position="169"/>
    </location>
</feature>
<protein>
    <recommendedName>
        <fullName evidence="5">MoxR-like ATPase</fullName>
    </recommendedName>
</protein>
<evidence type="ECO:0000259" key="2">
    <source>
        <dbReference type="Pfam" id="PF17863"/>
    </source>
</evidence>
<proteinExistence type="predicted"/>
<dbReference type="Gene3D" id="1.10.8.80">
    <property type="entry name" value="Magnesium chelatase subunit I, C-Terminal domain"/>
    <property type="match status" value="1"/>
</dbReference>
<dbReference type="GO" id="GO:0005524">
    <property type="term" value="F:ATP binding"/>
    <property type="evidence" value="ECO:0007669"/>
    <property type="project" value="InterPro"/>
</dbReference>
<dbReference type="PANTHER" id="PTHR42759">
    <property type="entry name" value="MOXR FAMILY PROTEIN"/>
    <property type="match status" value="1"/>
</dbReference>